<dbReference type="Gene3D" id="3.30.465.10">
    <property type="match status" value="1"/>
</dbReference>
<evidence type="ECO:0000313" key="8">
    <source>
        <dbReference type="EMBL" id="TID13242.1"/>
    </source>
</evidence>
<dbReference type="InterPro" id="IPR016166">
    <property type="entry name" value="FAD-bd_PCMH"/>
</dbReference>
<dbReference type="PANTHER" id="PTHR42973">
    <property type="entry name" value="BINDING OXIDOREDUCTASE, PUTATIVE (AFU_ORTHOLOGUE AFUA_1G17690)-RELATED"/>
    <property type="match status" value="1"/>
</dbReference>
<dbReference type="Proteomes" id="UP000298493">
    <property type="component" value="Unassembled WGS sequence"/>
</dbReference>
<evidence type="ECO:0000256" key="6">
    <source>
        <dbReference type="SAM" id="SignalP"/>
    </source>
</evidence>
<dbReference type="PROSITE" id="PS51387">
    <property type="entry name" value="FAD_PCMH"/>
    <property type="match status" value="1"/>
</dbReference>
<dbReference type="InterPro" id="IPR006094">
    <property type="entry name" value="Oxid_FAD_bind_N"/>
</dbReference>
<dbReference type="InterPro" id="IPR016169">
    <property type="entry name" value="FAD-bd_PCMH_sub2"/>
</dbReference>
<evidence type="ECO:0000256" key="1">
    <source>
        <dbReference type="ARBA" id="ARBA00005466"/>
    </source>
</evidence>
<comment type="caution">
    <text evidence="8">The sequence shown here is derived from an EMBL/GenBank/DDBJ whole genome shotgun (WGS) entry which is preliminary data.</text>
</comment>
<evidence type="ECO:0000313" key="9">
    <source>
        <dbReference type="Proteomes" id="UP000298493"/>
    </source>
</evidence>
<dbReference type="AlphaFoldDB" id="A0A4Z1NZS4"/>
<evidence type="ECO:0000256" key="4">
    <source>
        <dbReference type="ARBA" id="ARBA00023002"/>
    </source>
</evidence>
<evidence type="ECO:0000256" key="5">
    <source>
        <dbReference type="SAM" id="MobiDB-lite"/>
    </source>
</evidence>
<sequence>MFFSKIILALSFSAGILATPVASNPSDLAARNAIIARQPEENAVPCKREEMIKRGIKEGDYPKEPGYFGVLACKDLSRALPDQFFAGSAASVSLWSALQTKVQPLCRIEPHNSSDVARVLAIARGHECHFAILGGGVSPYRGASNADQGITIDMRRMKNIAFVAETAIRVEAGNVWGEVYRALEPFNMSATGTRSSLTGVVGSILGGGISYFSEYHGWACDSVISFEVVLANSTIVQASLNSQPDLFWSLKGGGNNFGIVTSLVLEAFERPPMWHTFEHSNEDDSTAMVFERMEKYSSVMPLGVWYISTTLEWHVPKQQYVVSQQILASESPHLPEKVHPEDEGVQSRDAPTMRTNSYRSTMVEMAQKMQAMNPKGLFNFFGSVTVKSNAKVFLAFANIFREEVDVIKAEPDLGINIVYNPLTRNALSQMKQNGGNALGVKEEDGPLTVVNINCRWSDESSEARMRQFMRNLIRRFSQSAKEMDMLHPYIFQNHAFEEQNVFAGSGDEKLSRLRYVRRLVDPDGVFQNLQPGYFKLEHTTKGKSMPKSEL</sequence>
<dbReference type="EMBL" id="SNSC02000028">
    <property type="protein sequence ID" value="TID13242.1"/>
    <property type="molecule type" value="Genomic_DNA"/>
</dbReference>
<dbReference type="GO" id="GO:0016491">
    <property type="term" value="F:oxidoreductase activity"/>
    <property type="evidence" value="ECO:0007669"/>
    <property type="project" value="UniProtKB-KW"/>
</dbReference>
<accession>A0A4Z1NZS4</accession>
<dbReference type="GO" id="GO:0071949">
    <property type="term" value="F:FAD binding"/>
    <property type="evidence" value="ECO:0007669"/>
    <property type="project" value="InterPro"/>
</dbReference>
<organism evidence="8 9">
    <name type="scientific">Venturia nashicola</name>
    <dbReference type="NCBI Taxonomy" id="86259"/>
    <lineage>
        <taxon>Eukaryota</taxon>
        <taxon>Fungi</taxon>
        <taxon>Dikarya</taxon>
        <taxon>Ascomycota</taxon>
        <taxon>Pezizomycotina</taxon>
        <taxon>Dothideomycetes</taxon>
        <taxon>Pleosporomycetidae</taxon>
        <taxon>Venturiales</taxon>
        <taxon>Venturiaceae</taxon>
        <taxon>Venturia</taxon>
    </lineage>
</organism>
<name>A0A4Z1NZS4_9PEZI</name>
<dbReference type="InterPro" id="IPR036318">
    <property type="entry name" value="FAD-bd_PCMH-like_sf"/>
</dbReference>
<dbReference type="OrthoDB" id="2151789at2759"/>
<evidence type="ECO:0000259" key="7">
    <source>
        <dbReference type="PROSITE" id="PS51387"/>
    </source>
</evidence>
<gene>
    <name evidence="8" type="ORF">E6O75_ATG10315</name>
</gene>
<protein>
    <submittedName>
        <fullName evidence="8">FAD-binding domain-containing protein</fullName>
    </submittedName>
</protein>
<dbReference type="SUPFAM" id="SSF56176">
    <property type="entry name" value="FAD-binding/transporter-associated domain-like"/>
    <property type="match status" value="1"/>
</dbReference>
<feature type="region of interest" description="Disordered" evidence="5">
    <location>
        <begin position="332"/>
        <end position="351"/>
    </location>
</feature>
<evidence type="ECO:0000256" key="2">
    <source>
        <dbReference type="ARBA" id="ARBA00022630"/>
    </source>
</evidence>
<feature type="signal peptide" evidence="6">
    <location>
        <begin position="1"/>
        <end position="18"/>
    </location>
</feature>
<feature type="domain" description="FAD-binding PCMH-type" evidence="7">
    <location>
        <begin position="100"/>
        <end position="270"/>
    </location>
</feature>
<dbReference type="STRING" id="86259.A0A4Z1NZS4"/>
<keyword evidence="4" id="KW-0560">Oxidoreductase</keyword>
<feature type="compositionally biased region" description="Basic and acidic residues" evidence="5">
    <location>
        <begin position="333"/>
        <end position="346"/>
    </location>
</feature>
<proteinExistence type="inferred from homology"/>
<dbReference type="Pfam" id="PF01565">
    <property type="entry name" value="FAD_binding_4"/>
    <property type="match status" value="1"/>
</dbReference>
<dbReference type="InterPro" id="IPR050416">
    <property type="entry name" value="FAD-linked_Oxidoreductase"/>
</dbReference>
<keyword evidence="3" id="KW-0274">FAD</keyword>
<comment type="similarity">
    <text evidence="1">Belongs to the oxygen-dependent FAD-linked oxidoreductase family.</text>
</comment>
<evidence type="ECO:0000256" key="3">
    <source>
        <dbReference type="ARBA" id="ARBA00022827"/>
    </source>
</evidence>
<feature type="chain" id="PRO_5021250200" evidence="6">
    <location>
        <begin position="19"/>
        <end position="550"/>
    </location>
</feature>
<keyword evidence="6" id="KW-0732">Signal</keyword>
<dbReference type="PANTHER" id="PTHR42973:SF54">
    <property type="entry name" value="FAD-BINDING PCMH-TYPE DOMAIN-CONTAINING PROTEIN"/>
    <property type="match status" value="1"/>
</dbReference>
<keyword evidence="2" id="KW-0285">Flavoprotein</keyword>
<reference evidence="8 9" key="1">
    <citation type="submission" date="2019-04" db="EMBL/GenBank/DDBJ databases">
        <title>High contiguity whole genome sequence and gene annotation resource for two Venturia nashicola isolates.</title>
        <authorList>
            <person name="Prokchorchik M."/>
            <person name="Won K."/>
            <person name="Lee Y."/>
            <person name="Choi E.D."/>
            <person name="Segonzac C."/>
            <person name="Sohn K.H."/>
        </authorList>
    </citation>
    <scope>NUCLEOTIDE SEQUENCE [LARGE SCALE GENOMIC DNA]</scope>
    <source>
        <strain evidence="8 9">PRI2</strain>
    </source>
</reference>
<keyword evidence="9" id="KW-1185">Reference proteome</keyword>